<organism evidence="8 9">
    <name type="scientific">Azospirillum cavernae</name>
    <dbReference type="NCBI Taxonomy" id="2320860"/>
    <lineage>
        <taxon>Bacteria</taxon>
        <taxon>Pseudomonadati</taxon>
        <taxon>Pseudomonadota</taxon>
        <taxon>Alphaproteobacteria</taxon>
        <taxon>Rhodospirillales</taxon>
        <taxon>Azospirillaceae</taxon>
        <taxon>Azospirillum</taxon>
    </lineage>
</organism>
<evidence type="ECO:0000256" key="5">
    <source>
        <dbReference type="ARBA" id="ARBA00030918"/>
    </source>
</evidence>
<dbReference type="InterPro" id="IPR010611">
    <property type="entry name" value="3D_dom"/>
</dbReference>
<evidence type="ECO:0000313" key="9">
    <source>
        <dbReference type="Proteomes" id="UP000283458"/>
    </source>
</evidence>
<dbReference type="Proteomes" id="UP000283458">
    <property type="component" value="Unassembled WGS sequence"/>
</dbReference>
<keyword evidence="4" id="KW-0961">Cell wall biogenesis/degradation</keyword>
<evidence type="ECO:0000256" key="3">
    <source>
        <dbReference type="ARBA" id="ARBA00023239"/>
    </source>
</evidence>
<dbReference type="InterPro" id="IPR005300">
    <property type="entry name" value="MltA_B"/>
</dbReference>
<evidence type="ECO:0000256" key="2">
    <source>
        <dbReference type="ARBA" id="ARBA00012587"/>
    </source>
</evidence>
<dbReference type="GO" id="GO:0008933">
    <property type="term" value="F:peptidoglycan lytic transglycosylase activity"/>
    <property type="evidence" value="ECO:0007669"/>
    <property type="project" value="TreeGrafter"/>
</dbReference>
<keyword evidence="6" id="KW-0732">Signal</keyword>
<dbReference type="PIRSF" id="PIRSF019422">
    <property type="entry name" value="MltA"/>
    <property type="match status" value="1"/>
</dbReference>
<dbReference type="PROSITE" id="PS51257">
    <property type="entry name" value="PROKAR_LIPOPROTEIN"/>
    <property type="match status" value="1"/>
</dbReference>
<gene>
    <name evidence="8" type="ORF">D3877_14985</name>
</gene>
<dbReference type="InterPro" id="IPR036908">
    <property type="entry name" value="RlpA-like_sf"/>
</dbReference>
<dbReference type="EC" id="4.2.2.n1" evidence="2"/>
<dbReference type="GO" id="GO:0009253">
    <property type="term" value="P:peptidoglycan catabolic process"/>
    <property type="evidence" value="ECO:0007669"/>
    <property type="project" value="TreeGrafter"/>
</dbReference>
<dbReference type="GO" id="GO:0071555">
    <property type="term" value="P:cell wall organization"/>
    <property type="evidence" value="ECO:0007669"/>
    <property type="project" value="UniProtKB-KW"/>
</dbReference>
<dbReference type="Pfam" id="PF03562">
    <property type="entry name" value="MltA"/>
    <property type="match status" value="1"/>
</dbReference>
<evidence type="ECO:0000313" key="8">
    <source>
        <dbReference type="EMBL" id="RJF82388.1"/>
    </source>
</evidence>
<dbReference type="InterPro" id="IPR026044">
    <property type="entry name" value="MltA"/>
</dbReference>
<protein>
    <recommendedName>
        <fullName evidence="2">peptidoglycan lytic exotransglycosylase</fullName>
        <ecNumber evidence="2">4.2.2.n1</ecNumber>
    </recommendedName>
    <alternativeName>
        <fullName evidence="5">Murein hydrolase A</fullName>
    </alternativeName>
</protein>
<dbReference type="CDD" id="cd14485">
    <property type="entry name" value="mltA_like_LT_A"/>
    <property type="match status" value="1"/>
</dbReference>
<dbReference type="OrthoDB" id="9783686at2"/>
<keyword evidence="9" id="KW-1185">Reference proteome</keyword>
<evidence type="ECO:0000259" key="7">
    <source>
        <dbReference type="SMART" id="SM00925"/>
    </source>
</evidence>
<feature type="signal peptide" evidence="6">
    <location>
        <begin position="1"/>
        <end position="21"/>
    </location>
</feature>
<evidence type="ECO:0000256" key="4">
    <source>
        <dbReference type="ARBA" id="ARBA00023316"/>
    </source>
</evidence>
<comment type="catalytic activity">
    <reaction evidence="1">
        <text>Exolytic cleavage of the (1-&gt;4)-beta-glycosidic linkage between N-acetylmuramic acid (MurNAc) and N-acetylglucosamine (GlcNAc) residues in peptidoglycan, from either the reducing or the non-reducing ends of the peptidoglycan chains, with concomitant formation of a 1,6-anhydrobond in the MurNAc residue.</text>
        <dbReference type="EC" id="4.2.2.n1"/>
    </reaction>
</comment>
<dbReference type="AlphaFoldDB" id="A0A418VYZ8"/>
<keyword evidence="3" id="KW-0456">Lyase</keyword>
<dbReference type="SMART" id="SM00925">
    <property type="entry name" value="MltA"/>
    <property type="match status" value="1"/>
</dbReference>
<dbReference type="Gene3D" id="2.40.40.10">
    <property type="entry name" value="RlpA-like domain"/>
    <property type="match status" value="1"/>
</dbReference>
<accession>A0A418VYZ8</accession>
<dbReference type="GO" id="GO:0004553">
    <property type="term" value="F:hydrolase activity, hydrolyzing O-glycosyl compounds"/>
    <property type="evidence" value="ECO:0007669"/>
    <property type="project" value="InterPro"/>
</dbReference>
<dbReference type="SUPFAM" id="SSF50685">
    <property type="entry name" value="Barwin-like endoglucanases"/>
    <property type="match status" value="1"/>
</dbReference>
<feature type="domain" description="Lytic transglycosylase MltA" evidence="7">
    <location>
        <begin position="148"/>
        <end position="305"/>
    </location>
</feature>
<dbReference type="PANTHER" id="PTHR30124:SF0">
    <property type="entry name" value="MEMBRANE-BOUND LYTIC MUREIN TRANSGLYCOSYLASE A"/>
    <property type="match status" value="1"/>
</dbReference>
<evidence type="ECO:0000256" key="1">
    <source>
        <dbReference type="ARBA" id="ARBA00001420"/>
    </source>
</evidence>
<dbReference type="PANTHER" id="PTHR30124">
    <property type="entry name" value="MEMBRANE-BOUND LYTIC MUREIN TRANSGLYCOSYLASE A"/>
    <property type="match status" value="1"/>
</dbReference>
<reference evidence="8 9" key="1">
    <citation type="submission" date="2018-09" db="EMBL/GenBank/DDBJ databases">
        <authorList>
            <person name="Zhu H."/>
        </authorList>
    </citation>
    <scope>NUCLEOTIDE SEQUENCE [LARGE SCALE GENOMIC DNA]</scope>
    <source>
        <strain evidence="8 9">K2W22B-5</strain>
    </source>
</reference>
<sequence length="409" mass="44035">MIVAGWRRVSVGLLLLAVALAACERKEEEAKAPPPAPAQPASPPDALTLSPLAFADLPGWTVDAQSAALPALARSCKRMMSLPLDRPVGPGGIAGTIADWQTPCTRLALLASADDATARSYFEAHFTPYAAGNNGDRKGLFTGYYETELEGSRQPDPAYPVPLYKRPSDLVMVDLGEFAERWKGERTAGRVVDGRLKPFEDRAAIEAGALRGKGLELLWLKDPIAAFFLHIQGSGRVRLPDGTEERVNYAGQNGHKYVAIGKELIERGALKKEEVSLQTIRAWLIAHPDEAQALMNKNPSYVFFQTMKGDGPIGAQGVALTPGRSLAVDSKFLPYGVPVWLDAEDPLDPNQPLRRLLVAQDTGGAIRGPVRGDVFWGHGAEAESKAGVMKSKGGYVLLLPQGVKITTKK</sequence>
<dbReference type="EMBL" id="QYUL01000002">
    <property type="protein sequence ID" value="RJF82388.1"/>
    <property type="molecule type" value="Genomic_DNA"/>
</dbReference>
<feature type="chain" id="PRO_5019048473" description="peptidoglycan lytic exotransglycosylase" evidence="6">
    <location>
        <begin position="22"/>
        <end position="409"/>
    </location>
</feature>
<dbReference type="GO" id="GO:0019867">
    <property type="term" value="C:outer membrane"/>
    <property type="evidence" value="ECO:0007669"/>
    <property type="project" value="InterPro"/>
</dbReference>
<dbReference type="Gene3D" id="2.40.240.50">
    <property type="entry name" value="Barwin-like endoglucanases"/>
    <property type="match status" value="1"/>
</dbReference>
<dbReference type="CDD" id="cd14668">
    <property type="entry name" value="mlta_B"/>
    <property type="match status" value="1"/>
</dbReference>
<proteinExistence type="predicted"/>
<dbReference type="Pfam" id="PF06725">
    <property type="entry name" value="3D"/>
    <property type="match status" value="1"/>
</dbReference>
<name>A0A418VYZ8_9PROT</name>
<comment type="caution">
    <text evidence="8">The sequence shown here is derived from an EMBL/GenBank/DDBJ whole genome shotgun (WGS) entry which is preliminary data.</text>
</comment>
<evidence type="ECO:0000256" key="6">
    <source>
        <dbReference type="SAM" id="SignalP"/>
    </source>
</evidence>
<dbReference type="GO" id="GO:0009254">
    <property type="term" value="P:peptidoglycan turnover"/>
    <property type="evidence" value="ECO:0007669"/>
    <property type="project" value="InterPro"/>
</dbReference>